<keyword evidence="4" id="KW-1185">Reference proteome</keyword>
<dbReference type="EMBL" id="JH971396">
    <property type="protein sequence ID" value="EKM77304.1"/>
    <property type="molecule type" value="Genomic_DNA"/>
</dbReference>
<dbReference type="eggNOG" id="ENOG502RXNE">
    <property type="taxonomic scope" value="Eukaryota"/>
</dbReference>
<evidence type="ECO:0000256" key="1">
    <source>
        <dbReference type="SAM" id="MobiDB-lite"/>
    </source>
</evidence>
<accession>K5VS61</accession>
<dbReference type="PANTHER" id="PTHR34826:SF2">
    <property type="entry name" value="UPF0590 PROTEIN C409.17C"/>
    <property type="match status" value="1"/>
</dbReference>
<dbReference type="OMA" id="DRQGITW"/>
<dbReference type="Proteomes" id="UP000008493">
    <property type="component" value="Unassembled WGS sequence"/>
</dbReference>
<organism evidence="3 4">
    <name type="scientific">Agaricus bisporus var. burnettii (strain JB137-S8 / ATCC MYA-4627 / FGSC 10392)</name>
    <name type="common">White button mushroom</name>
    <dbReference type="NCBI Taxonomy" id="597362"/>
    <lineage>
        <taxon>Eukaryota</taxon>
        <taxon>Fungi</taxon>
        <taxon>Dikarya</taxon>
        <taxon>Basidiomycota</taxon>
        <taxon>Agaricomycotina</taxon>
        <taxon>Agaricomycetes</taxon>
        <taxon>Agaricomycetidae</taxon>
        <taxon>Agaricales</taxon>
        <taxon>Agaricineae</taxon>
        <taxon>Agaricaceae</taxon>
        <taxon>Agaricus</taxon>
    </lineage>
</organism>
<evidence type="ECO:0000313" key="4">
    <source>
        <dbReference type="Proteomes" id="UP000008493"/>
    </source>
</evidence>
<name>K5VS61_AGABU</name>
<dbReference type="InParanoid" id="K5VS61"/>
<dbReference type="STRING" id="597362.K5VS61"/>
<sequence>MVLKLRVLAGTSPESMTPITSLVNTNKAQKLSSELFEGEIVAHIKNFPGEDGLVRESEYFSREDRQGITWSIQVRGRFLVPCSADDILFGNTFDRPLKLPWGTGAVLKFMNYIDPTMEHDLQSTSKPWALSPLVSTMPYLMHQRLDDHDPSSSMSDRSLKHQDRTPSFPSTQSIKDWTPDIYQTLRERAQSPSSISSSSTSSSSSASSLVSFRSTKSNLSSLSASKKSDTLKGALKKVKPSSRNRKRSMQHSPEEMRFDNAAARRAFFSDAANRQSVVFGPQDIITTDFCYGFIEFSPSLALRLPGGLSFDLMRYWDGQPVRFVCCKRKGREDTGKDGDGEPWEKIFWCIAIESYEDEDV</sequence>
<reference evidence="4" key="1">
    <citation type="journal article" date="2012" name="Proc. Natl. Acad. Sci. U.S.A.">
        <title>Genome sequence of the button mushroom Agaricus bisporus reveals mechanisms governing adaptation to a humic-rich ecological niche.</title>
        <authorList>
            <person name="Morin E."/>
            <person name="Kohler A."/>
            <person name="Baker A.R."/>
            <person name="Foulongne-Oriol M."/>
            <person name="Lombard V."/>
            <person name="Nagy L.G."/>
            <person name="Ohm R.A."/>
            <person name="Patyshakuliyeva A."/>
            <person name="Brun A."/>
            <person name="Aerts A.L."/>
            <person name="Bailey A.M."/>
            <person name="Billette C."/>
            <person name="Coutinho P.M."/>
            <person name="Deakin G."/>
            <person name="Doddapaneni H."/>
            <person name="Floudas D."/>
            <person name="Grimwood J."/>
            <person name="Hilden K."/>
            <person name="Kuees U."/>
            <person name="LaButti K.M."/>
            <person name="Lapidus A."/>
            <person name="Lindquist E.A."/>
            <person name="Lucas S.M."/>
            <person name="Murat C."/>
            <person name="Riley R.W."/>
            <person name="Salamov A.A."/>
            <person name="Schmutz J."/>
            <person name="Subramanian V."/>
            <person name="Woesten H.A.B."/>
            <person name="Xu J."/>
            <person name="Eastwood D.C."/>
            <person name="Foster G.D."/>
            <person name="Sonnenberg A.S."/>
            <person name="Cullen D."/>
            <person name="de Vries R.P."/>
            <person name="Lundell T."/>
            <person name="Hibbett D.S."/>
            <person name="Henrissat B."/>
            <person name="Burton K.S."/>
            <person name="Kerrigan R.W."/>
            <person name="Challen M.P."/>
            <person name="Grigoriev I.V."/>
            <person name="Martin F."/>
        </authorList>
    </citation>
    <scope>NUCLEOTIDE SEQUENCE [LARGE SCALE GENOMIC DNA]</scope>
    <source>
        <strain evidence="4">JB137-S8 / ATCC MYA-4627 / FGSC 10392</strain>
    </source>
</reference>
<feature type="compositionally biased region" description="Basic residues" evidence="1">
    <location>
        <begin position="234"/>
        <end position="249"/>
    </location>
</feature>
<dbReference type="KEGG" id="abp:AGABI1DRAFT122062"/>
<protein>
    <recommendedName>
        <fullName evidence="2">Domain of unknown function at the cortex 1 domain-containing protein</fullName>
    </recommendedName>
</protein>
<feature type="compositionally biased region" description="Polar residues" evidence="1">
    <location>
        <begin position="165"/>
        <end position="175"/>
    </location>
</feature>
<proteinExistence type="predicted"/>
<dbReference type="PANTHER" id="PTHR34826">
    <property type="entry name" value="UPF0590 PROTEIN C409.17C"/>
    <property type="match status" value="1"/>
</dbReference>
<dbReference type="HOGENOM" id="CLU_047849_1_1_1"/>
<feature type="region of interest" description="Disordered" evidence="1">
    <location>
        <begin position="230"/>
        <end position="256"/>
    </location>
</feature>
<dbReference type="InterPro" id="IPR013897">
    <property type="entry name" value="Duc1"/>
</dbReference>
<feature type="region of interest" description="Disordered" evidence="1">
    <location>
        <begin position="144"/>
        <end position="207"/>
    </location>
</feature>
<dbReference type="GeneID" id="18825856"/>
<dbReference type="RefSeq" id="XP_007331962.1">
    <property type="nucleotide sequence ID" value="XM_007331900.1"/>
</dbReference>
<dbReference type="Pfam" id="PF08588">
    <property type="entry name" value="Duc1"/>
    <property type="match status" value="1"/>
</dbReference>
<feature type="domain" description="Domain of unknown function at the cortex 1" evidence="2">
    <location>
        <begin position="4"/>
        <end position="352"/>
    </location>
</feature>
<evidence type="ECO:0000259" key="2">
    <source>
        <dbReference type="Pfam" id="PF08588"/>
    </source>
</evidence>
<gene>
    <name evidence="3" type="ORF">AGABI1DRAFT_122062</name>
</gene>
<dbReference type="OrthoDB" id="2119945at2759"/>
<evidence type="ECO:0000313" key="3">
    <source>
        <dbReference type="EMBL" id="EKM77304.1"/>
    </source>
</evidence>
<dbReference type="AlphaFoldDB" id="K5VS61"/>
<feature type="compositionally biased region" description="Low complexity" evidence="1">
    <location>
        <begin position="191"/>
        <end position="207"/>
    </location>
</feature>